<comment type="caution">
    <text evidence="3">The sequence shown here is derived from an EMBL/GenBank/DDBJ whole genome shotgun (WGS) entry which is preliminary data.</text>
</comment>
<proteinExistence type="predicted"/>
<dbReference type="InterPro" id="IPR023840">
    <property type="entry name" value="T7SS_Rv3446c"/>
</dbReference>
<evidence type="ECO:0000313" key="4">
    <source>
        <dbReference type="Proteomes" id="UP000823858"/>
    </source>
</evidence>
<dbReference type="AlphaFoldDB" id="A0A9D2TP14"/>
<feature type="compositionally biased region" description="Low complexity" evidence="1">
    <location>
        <begin position="235"/>
        <end position="245"/>
    </location>
</feature>
<reference evidence="3" key="2">
    <citation type="submission" date="2021-04" db="EMBL/GenBank/DDBJ databases">
        <authorList>
            <person name="Gilroy R."/>
        </authorList>
    </citation>
    <scope>NUCLEOTIDE SEQUENCE</scope>
    <source>
        <strain evidence="3">ChiHjej13B12-4958</strain>
    </source>
</reference>
<keyword evidence="2" id="KW-1133">Transmembrane helix</keyword>
<evidence type="ECO:0000256" key="1">
    <source>
        <dbReference type="SAM" id="MobiDB-lite"/>
    </source>
</evidence>
<feature type="region of interest" description="Disordered" evidence="1">
    <location>
        <begin position="235"/>
        <end position="270"/>
    </location>
</feature>
<organism evidence="3 4">
    <name type="scientific">Candidatus Corynebacterium faecigallinarum</name>
    <dbReference type="NCBI Taxonomy" id="2838528"/>
    <lineage>
        <taxon>Bacteria</taxon>
        <taxon>Bacillati</taxon>
        <taxon>Actinomycetota</taxon>
        <taxon>Actinomycetes</taxon>
        <taxon>Mycobacteriales</taxon>
        <taxon>Corynebacteriaceae</taxon>
        <taxon>Corynebacterium</taxon>
    </lineage>
</organism>
<protein>
    <submittedName>
        <fullName evidence="3">Type VII secretion-associated protein</fullName>
    </submittedName>
</protein>
<keyword evidence="2" id="KW-0472">Membrane</keyword>
<dbReference type="EMBL" id="DWVP01000019">
    <property type="protein sequence ID" value="HJC85392.1"/>
    <property type="molecule type" value="Genomic_DNA"/>
</dbReference>
<accession>A0A9D2TP14</accession>
<feature type="transmembrane region" description="Helical" evidence="2">
    <location>
        <begin position="196"/>
        <end position="218"/>
    </location>
</feature>
<gene>
    <name evidence="3" type="ORF">H9751_07600</name>
</gene>
<evidence type="ECO:0000313" key="3">
    <source>
        <dbReference type="EMBL" id="HJC85392.1"/>
    </source>
</evidence>
<dbReference type="NCBIfam" id="TIGR03931">
    <property type="entry name" value="T7SS_Rv3446c"/>
    <property type="match status" value="1"/>
</dbReference>
<dbReference type="Proteomes" id="UP000823858">
    <property type="component" value="Unassembled WGS sequence"/>
</dbReference>
<evidence type="ECO:0000256" key="2">
    <source>
        <dbReference type="SAM" id="Phobius"/>
    </source>
</evidence>
<sequence length="397" mass="41091">MLTDAVALSESGVLVNGLSATDLLSGFQVTGEETVEAAEPEEAGPSPDFRGSGVLLRRLEAVRELVAEVLDARAEDPELTSANPAVPRTVFPWGIGIATSDVVVVGPDKDVTAAYLRMVGLRARTVDATESLRIAGELAAARSAVTDGVLEDPESEPDQAPAPEPDLDSDGGPRAGVDVDSAVDQVARRTSPRPGVVAVVGVAIVGVAAVAVAGMVVLPTGGTADAVDAADSAMQSSALSAQQSPPVQPDPADPADQWRDLTLESGHPRPQVTVAVDVPGWQVTDSSEQREIWTSDDAGMRVLTAAAPTPVGTQAELDAAMLTALEDAVGDGDDGTLVVTAHAPVDYEENFPESTTQWRVRLIDGHQVSIGCQYRDPTAARLAACDRFTATARVDSP</sequence>
<keyword evidence="2" id="KW-0812">Transmembrane</keyword>
<name>A0A9D2TP14_9CORY</name>
<reference evidence="3" key="1">
    <citation type="journal article" date="2021" name="PeerJ">
        <title>Extensive microbial diversity within the chicken gut microbiome revealed by metagenomics and culture.</title>
        <authorList>
            <person name="Gilroy R."/>
            <person name="Ravi A."/>
            <person name="Getino M."/>
            <person name="Pursley I."/>
            <person name="Horton D.L."/>
            <person name="Alikhan N.F."/>
            <person name="Baker D."/>
            <person name="Gharbi K."/>
            <person name="Hall N."/>
            <person name="Watson M."/>
            <person name="Adriaenssens E.M."/>
            <person name="Foster-Nyarko E."/>
            <person name="Jarju S."/>
            <person name="Secka A."/>
            <person name="Antonio M."/>
            <person name="Oren A."/>
            <person name="Chaudhuri R.R."/>
            <person name="La Ragione R."/>
            <person name="Hildebrand F."/>
            <person name="Pallen M.J."/>
        </authorList>
    </citation>
    <scope>NUCLEOTIDE SEQUENCE</scope>
    <source>
        <strain evidence="3">ChiHjej13B12-4958</strain>
    </source>
</reference>
<feature type="region of interest" description="Disordered" evidence="1">
    <location>
        <begin position="145"/>
        <end position="178"/>
    </location>
</feature>